<gene>
    <name evidence="1" type="ORF">Pph01_79540</name>
</gene>
<dbReference type="AlphaFoldDB" id="A0A8J3XKB5"/>
<dbReference type="Proteomes" id="UP000622547">
    <property type="component" value="Unassembled WGS sequence"/>
</dbReference>
<proteinExistence type="predicted"/>
<evidence type="ECO:0000313" key="2">
    <source>
        <dbReference type="Proteomes" id="UP000622547"/>
    </source>
</evidence>
<comment type="caution">
    <text evidence="1">The sequence shown here is derived from an EMBL/GenBank/DDBJ whole genome shotgun (WGS) entry which is preliminary data.</text>
</comment>
<reference evidence="1 2" key="1">
    <citation type="submission" date="2021-01" db="EMBL/GenBank/DDBJ databases">
        <title>Whole genome shotgun sequence of Planotetraspora phitsanulokensis NBRC 104273.</title>
        <authorList>
            <person name="Komaki H."/>
            <person name="Tamura T."/>
        </authorList>
    </citation>
    <scope>NUCLEOTIDE SEQUENCE [LARGE SCALE GENOMIC DNA]</scope>
    <source>
        <strain evidence="1 2">NBRC 104273</strain>
    </source>
</reference>
<accession>A0A8J3XKB5</accession>
<dbReference type="RefSeq" id="WP_204078363.1">
    <property type="nucleotide sequence ID" value="NZ_BOOP01000048.1"/>
</dbReference>
<dbReference type="EMBL" id="BOOP01000048">
    <property type="protein sequence ID" value="GII42951.1"/>
    <property type="molecule type" value="Genomic_DNA"/>
</dbReference>
<keyword evidence="2" id="KW-1185">Reference proteome</keyword>
<name>A0A8J3XKB5_9ACTN</name>
<organism evidence="1 2">
    <name type="scientific">Planotetraspora phitsanulokensis</name>
    <dbReference type="NCBI Taxonomy" id="575192"/>
    <lineage>
        <taxon>Bacteria</taxon>
        <taxon>Bacillati</taxon>
        <taxon>Actinomycetota</taxon>
        <taxon>Actinomycetes</taxon>
        <taxon>Streptosporangiales</taxon>
        <taxon>Streptosporangiaceae</taxon>
        <taxon>Planotetraspora</taxon>
    </lineage>
</organism>
<protein>
    <submittedName>
        <fullName evidence="1">Uncharacterized protein</fullName>
    </submittedName>
</protein>
<sequence length="361" mass="41154">MHWHTVDHNKDDHPRGRLVHRGWWLSDLPRLMLLCRFRGHRPVVGGVGSVTRDGIGYVSRWVECDRCGVRPEPQGNLNPAVREIGQPYTGPWIGPTRMLAAYAAMSFLGLKEPPVHQDDVDKPGPWPESPRGGIGGEIVVGRAAGGLSVEVKVGNQGSEQVLAASLHLGPLLALYFHTERFGQWVQRRLNPTGHDSRVIELGFDHWHLVWELWARRGEWSRDDPWWMHGNVSFDLVEKFFGPKRYSYEDAVPVPARGTVTMPEGDQHEVELRLRRERYGRPRLRRRARLSWSAEWAVQKGSRGIPYRSDGNYHGEEIWSSSVPISDEAVNAGTWQTAALAQIVQQMSDLRARYDYYPKENV</sequence>
<evidence type="ECO:0000313" key="1">
    <source>
        <dbReference type="EMBL" id="GII42951.1"/>
    </source>
</evidence>